<dbReference type="GO" id="GO:0003677">
    <property type="term" value="F:DNA binding"/>
    <property type="evidence" value="ECO:0007669"/>
    <property type="project" value="UniProtKB-KW"/>
</dbReference>
<dbReference type="SUPFAM" id="SSF88946">
    <property type="entry name" value="Sigma2 domain of RNA polymerase sigma factors"/>
    <property type="match status" value="1"/>
</dbReference>
<dbReference type="InterPro" id="IPR007630">
    <property type="entry name" value="RNA_pol_sigma70_r4"/>
</dbReference>
<sequence>MADNRSERKRQGSDEYGHLTPLFKEMASLAEDDPRRADIRDRLVTGHLPLAEHIAQRFSGKGIAKDDLVQVASVGLIHAVDRFDPEIGSDFLSYAVPTVMGEVRRHFRDTSWPMRVPRRLQELRISLNQAGGELSQRLGRPPTDQEMAQHLGITEAEVQEGYEARQAYRAISLDEPPFTDGEQRTTLAETVGEDDAALELVENHESLVPLIQELPQRERKILALRYYGDMTQTQIAEEVGISQMHVSRLLSRTLEDLREGMDTKQAVHRA</sequence>
<dbReference type="Pfam" id="PF04539">
    <property type="entry name" value="Sigma70_r3"/>
    <property type="match status" value="1"/>
</dbReference>
<evidence type="ECO:0000259" key="6">
    <source>
        <dbReference type="Pfam" id="PF04542"/>
    </source>
</evidence>
<dbReference type="InterPro" id="IPR013325">
    <property type="entry name" value="RNA_pol_sigma_r2"/>
</dbReference>
<keyword evidence="2" id="KW-0731">Sigma factor</keyword>
<dbReference type="RefSeq" id="WP_091029264.1">
    <property type="nucleotide sequence ID" value="NZ_FNAD01000002.1"/>
</dbReference>
<feature type="domain" description="RNA polymerase sigma-70 region 3" evidence="5">
    <location>
        <begin position="124"/>
        <end position="193"/>
    </location>
</feature>
<dbReference type="InterPro" id="IPR000943">
    <property type="entry name" value="RNA_pol_sigma70"/>
</dbReference>
<feature type="domain" description="RNA polymerase sigma-70 region 2" evidence="6">
    <location>
        <begin position="43"/>
        <end position="112"/>
    </location>
</feature>
<protein>
    <submittedName>
        <fullName evidence="8">RNA polymerase sigma-B factor</fullName>
    </submittedName>
</protein>
<gene>
    <name evidence="8" type="ORF">SAMN05216270_102206</name>
</gene>
<dbReference type="CDD" id="cd06171">
    <property type="entry name" value="Sigma70_r4"/>
    <property type="match status" value="1"/>
</dbReference>
<evidence type="ECO:0000259" key="7">
    <source>
        <dbReference type="Pfam" id="PF04545"/>
    </source>
</evidence>
<accession>A0A1G6SNS1</accession>
<evidence type="ECO:0000313" key="8">
    <source>
        <dbReference type="EMBL" id="SDD18529.1"/>
    </source>
</evidence>
<dbReference type="InterPro" id="IPR013324">
    <property type="entry name" value="RNA_pol_sigma_r3/r4-like"/>
</dbReference>
<dbReference type="Proteomes" id="UP000198949">
    <property type="component" value="Unassembled WGS sequence"/>
</dbReference>
<dbReference type="SUPFAM" id="SSF88659">
    <property type="entry name" value="Sigma3 and sigma4 domains of RNA polymerase sigma factors"/>
    <property type="match status" value="2"/>
</dbReference>
<dbReference type="InterPro" id="IPR007627">
    <property type="entry name" value="RNA_pol_sigma70_r2"/>
</dbReference>
<evidence type="ECO:0000256" key="1">
    <source>
        <dbReference type="ARBA" id="ARBA00023015"/>
    </source>
</evidence>
<dbReference type="NCBIfam" id="TIGR02937">
    <property type="entry name" value="sigma70-ECF"/>
    <property type="match status" value="1"/>
</dbReference>
<dbReference type="InterPro" id="IPR014322">
    <property type="entry name" value="RNA_pol_sigma-B/F/G"/>
</dbReference>
<dbReference type="PRINTS" id="PR00046">
    <property type="entry name" value="SIGMA70FCT"/>
</dbReference>
<organism evidence="8 9">
    <name type="scientific">Glycomyces harbinensis</name>
    <dbReference type="NCBI Taxonomy" id="58114"/>
    <lineage>
        <taxon>Bacteria</taxon>
        <taxon>Bacillati</taxon>
        <taxon>Actinomycetota</taxon>
        <taxon>Actinomycetes</taxon>
        <taxon>Glycomycetales</taxon>
        <taxon>Glycomycetaceae</taxon>
        <taxon>Glycomyces</taxon>
    </lineage>
</organism>
<dbReference type="PANTHER" id="PTHR30385">
    <property type="entry name" value="SIGMA FACTOR F FLAGELLAR"/>
    <property type="match status" value="1"/>
</dbReference>
<keyword evidence="4" id="KW-0804">Transcription</keyword>
<dbReference type="Gene3D" id="1.20.120.1810">
    <property type="match status" value="1"/>
</dbReference>
<proteinExistence type="predicted"/>
<dbReference type="Pfam" id="PF04542">
    <property type="entry name" value="Sigma70_r2"/>
    <property type="match status" value="1"/>
</dbReference>
<dbReference type="NCBIfam" id="TIGR02980">
    <property type="entry name" value="SigBFG"/>
    <property type="match status" value="1"/>
</dbReference>
<keyword evidence="9" id="KW-1185">Reference proteome</keyword>
<name>A0A1G6SNS1_9ACTN</name>
<evidence type="ECO:0000256" key="3">
    <source>
        <dbReference type="ARBA" id="ARBA00023125"/>
    </source>
</evidence>
<dbReference type="GO" id="GO:0016987">
    <property type="term" value="F:sigma factor activity"/>
    <property type="evidence" value="ECO:0007669"/>
    <property type="project" value="UniProtKB-KW"/>
</dbReference>
<dbReference type="Gene3D" id="1.20.140.160">
    <property type="match status" value="1"/>
</dbReference>
<keyword evidence="3" id="KW-0238">DNA-binding</keyword>
<dbReference type="AlphaFoldDB" id="A0A1G6SNS1"/>
<keyword evidence="1" id="KW-0805">Transcription regulation</keyword>
<dbReference type="EMBL" id="FNAD01000002">
    <property type="protein sequence ID" value="SDD18529.1"/>
    <property type="molecule type" value="Genomic_DNA"/>
</dbReference>
<feature type="domain" description="RNA polymerase sigma-70 region 4" evidence="7">
    <location>
        <begin position="211"/>
        <end position="259"/>
    </location>
</feature>
<dbReference type="Pfam" id="PF04545">
    <property type="entry name" value="Sigma70_r4"/>
    <property type="match status" value="1"/>
</dbReference>
<dbReference type="STRING" id="58114.SAMN05216270_102206"/>
<dbReference type="PANTHER" id="PTHR30385:SF4">
    <property type="entry name" value="RNA POLYMERASE SIGMA-E FACTOR"/>
    <property type="match status" value="1"/>
</dbReference>
<dbReference type="InterPro" id="IPR007624">
    <property type="entry name" value="RNA_pol_sigma70_r3"/>
</dbReference>
<dbReference type="InterPro" id="IPR014284">
    <property type="entry name" value="RNA_pol_sigma-70_dom"/>
</dbReference>
<evidence type="ECO:0000313" key="9">
    <source>
        <dbReference type="Proteomes" id="UP000198949"/>
    </source>
</evidence>
<dbReference type="OrthoDB" id="9804285at2"/>
<evidence type="ECO:0000256" key="2">
    <source>
        <dbReference type="ARBA" id="ARBA00023082"/>
    </source>
</evidence>
<dbReference type="GO" id="GO:0006352">
    <property type="term" value="P:DNA-templated transcription initiation"/>
    <property type="evidence" value="ECO:0007669"/>
    <property type="project" value="InterPro"/>
</dbReference>
<evidence type="ECO:0000256" key="4">
    <source>
        <dbReference type="ARBA" id="ARBA00023163"/>
    </source>
</evidence>
<evidence type="ECO:0000259" key="5">
    <source>
        <dbReference type="Pfam" id="PF04539"/>
    </source>
</evidence>
<reference evidence="9" key="1">
    <citation type="submission" date="2016-10" db="EMBL/GenBank/DDBJ databases">
        <authorList>
            <person name="Varghese N."/>
            <person name="Submissions S."/>
        </authorList>
    </citation>
    <scope>NUCLEOTIDE SEQUENCE [LARGE SCALE GENOMIC DNA]</scope>
    <source>
        <strain evidence="9">CGMCC 4.3516</strain>
    </source>
</reference>